<keyword evidence="2" id="KW-1185">Reference proteome</keyword>
<accession>A0A4S3JLV4</accession>
<dbReference type="EMBL" id="SOSA01000147">
    <property type="protein sequence ID" value="THC95678.1"/>
    <property type="molecule type" value="Genomic_DNA"/>
</dbReference>
<comment type="caution">
    <text evidence="1">The sequence shown here is derived from an EMBL/GenBank/DDBJ whole genome shotgun (WGS) entry which is preliminary data.</text>
</comment>
<dbReference type="VEuPathDB" id="FungiDB:EYZ11_004845"/>
<dbReference type="Proteomes" id="UP000308092">
    <property type="component" value="Unassembled WGS sequence"/>
</dbReference>
<reference evidence="1 2" key="1">
    <citation type="submission" date="2019-03" db="EMBL/GenBank/DDBJ databases">
        <title>The genome sequence of a newly discovered highly antifungal drug resistant Aspergillus species, Aspergillus tanneri NIH 1004.</title>
        <authorList>
            <person name="Mounaud S."/>
            <person name="Singh I."/>
            <person name="Joardar V."/>
            <person name="Pakala S."/>
            <person name="Pakala S."/>
            <person name="Venepally P."/>
            <person name="Hoover J."/>
            <person name="Nierman W."/>
            <person name="Chung J."/>
            <person name="Losada L."/>
        </authorList>
    </citation>
    <scope>NUCLEOTIDE SEQUENCE [LARGE SCALE GENOMIC DNA]</scope>
    <source>
        <strain evidence="1 2">NIH1004</strain>
    </source>
</reference>
<proteinExistence type="predicted"/>
<gene>
    <name evidence="1" type="ORF">EYZ11_004845</name>
</gene>
<sequence length="92" mass="10583">MESQDDRLRLLGAKDDIRRSSGFIGLLMKLFSALRLQSAPGWWHSASGINHVHSIPFRAIRINIQIPPPSYTSRRIFLALPEAMRSYWDNSF</sequence>
<protein>
    <submittedName>
        <fullName evidence="1">Uncharacterized protein</fullName>
    </submittedName>
</protein>
<evidence type="ECO:0000313" key="1">
    <source>
        <dbReference type="EMBL" id="THC95678.1"/>
    </source>
</evidence>
<evidence type="ECO:0000313" key="2">
    <source>
        <dbReference type="Proteomes" id="UP000308092"/>
    </source>
</evidence>
<dbReference type="AlphaFoldDB" id="A0A4S3JLV4"/>
<organism evidence="1 2">
    <name type="scientific">Aspergillus tanneri</name>
    <dbReference type="NCBI Taxonomy" id="1220188"/>
    <lineage>
        <taxon>Eukaryota</taxon>
        <taxon>Fungi</taxon>
        <taxon>Dikarya</taxon>
        <taxon>Ascomycota</taxon>
        <taxon>Pezizomycotina</taxon>
        <taxon>Eurotiomycetes</taxon>
        <taxon>Eurotiomycetidae</taxon>
        <taxon>Eurotiales</taxon>
        <taxon>Aspergillaceae</taxon>
        <taxon>Aspergillus</taxon>
        <taxon>Aspergillus subgen. Circumdati</taxon>
    </lineage>
</organism>
<name>A0A4S3JLV4_9EURO</name>